<proteinExistence type="predicted"/>
<dbReference type="Proteomes" id="UP001139293">
    <property type="component" value="Unassembled WGS sequence"/>
</dbReference>
<organism evidence="1 2">
    <name type="scientific">Shewanella pneumatophori</name>
    <dbReference type="NCBI Taxonomy" id="314092"/>
    <lineage>
        <taxon>Bacteria</taxon>
        <taxon>Pseudomonadati</taxon>
        <taxon>Pseudomonadota</taxon>
        <taxon>Gammaproteobacteria</taxon>
        <taxon>Alteromonadales</taxon>
        <taxon>Shewanellaceae</taxon>
        <taxon>Shewanella</taxon>
    </lineage>
</organism>
<dbReference type="RefSeq" id="WP_248472549.1">
    <property type="nucleotide sequence ID" value="NZ_JAKILB010000002.1"/>
</dbReference>
<dbReference type="EMBL" id="JAKILB010000002">
    <property type="protein sequence ID" value="MCL1137563.1"/>
    <property type="molecule type" value="Genomic_DNA"/>
</dbReference>
<name>A0A9X1ZGW2_9GAMM</name>
<reference evidence="1" key="1">
    <citation type="submission" date="2022-01" db="EMBL/GenBank/DDBJ databases">
        <title>Whole genome-based taxonomy of the Shewanellaceae.</title>
        <authorList>
            <person name="Martin-Rodriguez A.J."/>
        </authorList>
    </citation>
    <scope>NUCLEOTIDE SEQUENCE</scope>
    <source>
        <strain evidence="1">KCTC 23973</strain>
    </source>
</reference>
<evidence type="ECO:0000313" key="2">
    <source>
        <dbReference type="Proteomes" id="UP001139293"/>
    </source>
</evidence>
<gene>
    <name evidence="1" type="ORF">L2740_03265</name>
</gene>
<dbReference type="Pfam" id="PF09526">
    <property type="entry name" value="DUF2387"/>
    <property type="match status" value="1"/>
</dbReference>
<keyword evidence="2" id="KW-1185">Reference proteome</keyword>
<accession>A0A9X1ZGW2</accession>
<evidence type="ECO:0000313" key="1">
    <source>
        <dbReference type="EMBL" id="MCL1137563.1"/>
    </source>
</evidence>
<protein>
    <submittedName>
        <fullName evidence="1">YheV family putative metal-binding protein</fullName>
    </submittedName>
</protein>
<sequence>MTITTKKVKKRFVAGAKCPKCHAKESIVLFKENGIETVECVDCDYREQQTEAKVAKKASGAVIGVFTPD</sequence>
<dbReference type="NCBIfam" id="TIGR02443">
    <property type="entry name" value="YheV family putative zinc ribbon protein"/>
    <property type="match status" value="1"/>
</dbReference>
<comment type="caution">
    <text evidence="1">The sequence shown here is derived from an EMBL/GenBank/DDBJ whole genome shotgun (WGS) entry which is preliminary data.</text>
</comment>
<dbReference type="InterPro" id="IPR012658">
    <property type="entry name" value="YheV"/>
</dbReference>
<dbReference type="AlphaFoldDB" id="A0A9X1ZGW2"/>